<sequence>MLEREQKERKAIVLKPGTLWKRAIEQTEYAMHCGALQTIPTEYEFIEQNGINFLVRISSNLARKDEAKKQQEQESATSGKEVNPFLPYEKDLFVADISDTHLCILNKYNVVPHHLLIITRDFEDQDCWLNLQDFEALWTCLAEINGLAFYNGGKTAGSSQRHKHLQLVPFPFVPGINSIPIEPALSCVKFQGSLGKIPAFPFLHAFAKLDPAWVNSPLDAAKVTLEWYRTLLEAVGLPFEGDRQTGAYNLLATREWMLVVPRSQESFESISVNSLGFAGTMFVRNHQQLELLKNYTPMTILKNVTYAS</sequence>
<feature type="domain" description="ATP adenylyltransferase C-terminal" evidence="2">
    <location>
        <begin position="198"/>
        <end position="306"/>
    </location>
</feature>
<dbReference type="InterPro" id="IPR036265">
    <property type="entry name" value="HIT-like_sf"/>
</dbReference>
<dbReference type="PANTHER" id="PTHR38420">
    <property type="entry name" value="AP-4-A PHOSPHORYLASE II"/>
    <property type="match status" value="1"/>
</dbReference>
<protein>
    <submittedName>
        <fullName evidence="4">Phosphorylase</fullName>
    </submittedName>
</protein>
<dbReference type="Proteomes" id="UP000186868">
    <property type="component" value="Unassembled WGS sequence"/>
</dbReference>
<feature type="domain" description="Ap4A phosphorylase 1/2 N-terminal" evidence="3">
    <location>
        <begin position="11"/>
        <end position="186"/>
    </location>
</feature>
<dbReference type="PIRSF" id="PIRSF000846">
    <property type="entry name" value="ATP_adenylyltr"/>
    <property type="match status" value="1"/>
</dbReference>
<dbReference type="OrthoDB" id="421767at2"/>
<evidence type="ECO:0000256" key="1">
    <source>
        <dbReference type="PIRSR" id="PIRSR000846-1"/>
    </source>
</evidence>
<accession>A0A1U7HT29</accession>
<dbReference type="InterPro" id="IPR043171">
    <property type="entry name" value="Ap4A_phos1/2-like"/>
</dbReference>
<dbReference type="EMBL" id="MRCB01000001">
    <property type="protein sequence ID" value="OKH26698.1"/>
    <property type="molecule type" value="Genomic_DNA"/>
</dbReference>
<dbReference type="InterPro" id="IPR045759">
    <property type="entry name" value="Ap4A_phos1/2_N"/>
</dbReference>
<dbReference type="GO" id="GO:0009117">
    <property type="term" value="P:nucleotide metabolic process"/>
    <property type="evidence" value="ECO:0007669"/>
    <property type="project" value="InterPro"/>
</dbReference>
<dbReference type="InterPro" id="IPR009163">
    <property type="entry name" value="Ap4A_phos1/2"/>
</dbReference>
<dbReference type="AlphaFoldDB" id="A0A1U7HT29"/>
<dbReference type="Pfam" id="PF19327">
    <property type="entry name" value="Ap4A_phos_N"/>
    <property type="match status" value="1"/>
</dbReference>
<evidence type="ECO:0000259" key="3">
    <source>
        <dbReference type="Pfam" id="PF19327"/>
    </source>
</evidence>
<comment type="caution">
    <text evidence="4">The sequence shown here is derived from an EMBL/GenBank/DDBJ whole genome shotgun (WGS) entry which is preliminary data.</text>
</comment>
<dbReference type="PANTHER" id="PTHR38420:SF1">
    <property type="entry name" value="PUTATIVE (AFU_ORTHOLOGUE AFUA_5G14690)-RELATED"/>
    <property type="match status" value="1"/>
</dbReference>
<dbReference type="SUPFAM" id="SSF54197">
    <property type="entry name" value="HIT-like"/>
    <property type="match status" value="1"/>
</dbReference>
<dbReference type="RefSeq" id="WP_073597834.1">
    <property type="nucleotide sequence ID" value="NZ_MRCB01000001.1"/>
</dbReference>
<evidence type="ECO:0000259" key="2">
    <source>
        <dbReference type="Pfam" id="PF09830"/>
    </source>
</evidence>
<dbReference type="GO" id="GO:0005524">
    <property type="term" value="F:ATP binding"/>
    <property type="evidence" value="ECO:0007669"/>
    <property type="project" value="InterPro"/>
</dbReference>
<dbReference type="Pfam" id="PF09830">
    <property type="entry name" value="ATP_transf"/>
    <property type="match status" value="1"/>
</dbReference>
<dbReference type="GO" id="GO:0003877">
    <property type="term" value="F:ATP:ADP adenylyltransferase activity"/>
    <property type="evidence" value="ECO:0007669"/>
    <property type="project" value="InterPro"/>
</dbReference>
<name>A0A1U7HT29_9CYAN</name>
<gene>
    <name evidence="4" type="ORF">NIES593_01215</name>
</gene>
<dbReference type="InterPro" id="IPR019200">
    <property type="entry name" value="ATP_adenylylTrfase_C"/>
</dbReference>
<proteinExistence type="predicted"/>
<reference evidence="4 5" key="1">
    <citation type="submission" date="2016-11" db="EMBL/GenBank/DDBJ databases">
        <title>Draft Genome Sequences of Nine Cyanobacterial Strains from Diverse Habitats.</title>
        <authorList>
            <person name="Zhu T."/>
            <person name="Hou S."/>
            <person name="Lu X."/>
            <person name="Hess W.R."/>
        </authorList>
    </citation>
    <scope>NUCLEOTIDE SEQUENCE [LARGE SCALE GENOMIC DNA]</scope>
    <source>
        <strain evidence="4 5">NIES-593</strain>
    </source>
</reference>
<evidence type="ECO:0000313" key="4">
    <source>
        <dbReference type="EMBL" id="OKH26698.1"/>
    </source>
</evidence>
<dbReference type="Gene3D" id="3.30.428.70">
    <property type="match status" value="1"/>
</dbReference>
<organism evidence="4 5">
    <name type="scientific">Hydrococcus rivularis NIES-593</name>
    <dbReference type="NCBI Taxonomy" id="1921803"/>
    <lineage>
        <taxon>Bacteria</taxon>
        <taxon>Bacillati</taxon>
        <taxon>Cyanobacteriota</taxon>
        <taxon>Cyanophyceae</taxon>
        <taxon>Pleurocapsales</taxon>
        <taxon>Hydrococcaceae</taxon>
        <taxon>Hydrococcus</taxon>
    </lineage>
</organism>
<feature type="active site" description="Nucleophile" evidence="1">
    <location>
        <position position="164"/>
    </location>
</feature>
<evidence type="ECO:0000313" key="5">
    <source>
        <dbReference type="Proteomes" id="UP000186868"/>
    </source>
</evidence>
<keyword evidence="5" id="KW-1185">Reference proteome</keyword>
<dbReference type="STRING" id="1921803.NIES593_01215"/>